<feature type="compositionally biased region" description="Basic and acidic residues" evidence="4">
    <location>
        <begin position="25"/>
        <end position="37"/>
    </location>
</feature>
<sequence>MTSVTRNDRQSRPRRSRYPEASYDEASRARYRERAERPGGSGEGGSDRGLVVTRRALVGLLGVVALRLAWLQVCSPDLAGAAEKQRTNVVTLHARRGTIYDRSGSVLAMSVECDTVYANPQEVSDPSGVADALVSKLGGQKADYMSLLTQDTTFVYLQRKVDQDVADSLSELLSEKNLTGVYFLADTKRVYPYEAVGAQVLGYVDSYEGTGLSGLEYQYDELLSGTDGQMLVETGLTGTPIAGGASQVDEAQNGTDIVVALDIDLQEACESIIAAAIETYDAESGSVMVVDPRTGEVLAACSTPLPDFSDLTDATALNLKLVSSSFEPGSVFKVLTTSIGFDLGLFTPDSTYSVPTSVLVGDDYVTDDDSRDYTMDMTVREMLRRSSNIAMAMLVQDVIGAERFSEGVARYGIGEKTGIDFPGEEAGLVKTLDEYDGATAGSMAFGQAVAVPMVQVVRAFATVANGGIPLTPHFLVSKGEEEVAWPAGERVVSADACSMETDVMRTVMQEGTGMNGQVDDYDIAGKTGTGEQASAEGGYESYSYVASLCGFANASDPEVLVYVGLNGLPHLASQSSALVFHDVMSQAVSILGVTPAS</sequence>
<accession>A0A7S7MA85</accession>
<evidence type="ECO:0000259" key="5">
    <source>
        <dbReference type="Pfam" id="PF00905"/>
    </source>
</evidence>
<organism evidence="7 8">
    <name type="scientific">Thermophilibacter immobilis</name>
    <dbReference type="NCBI Taxonomy" id="2779519"/>
    <lineage>
        <taxon>Bacteria</taxon>
        <taxon>Bacillati</taxon>
        <taxon>Actinomycetota</taxon>
        <taxon>Coriobacteriia</taxon>
        <taxon>Coriobacteriales</taxon>
        <taxon>Atopobiaceae</taxon>
        <taxon>Thermophilibacter</taxon>
    </lineage>
</organism>
<dbReference type="GO" id="GO:0008658">
    <property type="term" value="F:penicillin binding"/>
    <property type="evidence" value="ECO:0007669"/>
    <property type="project" value="InterPro"/>
</dbReference>
<dbReference type="InterPro" id="IPR050515">
    <property type="entry name" value="Beta-lactam/transpept"/>
</dbReference>
<dbReference type="GO" id="GO:0005886">
    <property type="term" value="C:plasma membrane"/>
    <property type="evidence" value="ECO:0007669"/>
    <property type="project" value="TreeGrafter"/>
</dbReference>
<feature type="domain" description="Penicillin-binding protein dimerisation" evidence="6">
    <location>
        <begin position="93"/>
        <end position="241"/>
    </location>
</feature>
<gene>
    <name evidence="7" type="ORF">INP52_06545</name>
</gene>
<protein>
    <submittedName>
        <fullName evidence="7">Penicillin-binding protein 2</fullName>
    </submittedName>
</protein>
<dbReference type="InterPro" id="IPR001460">
    <property type="entry name" value="PCN-bd_Tpept"/>
</dbReference>
<evidence type="ECO:0000256" key="2">
    <source>
        <dbReference type="ARBA" id="ARBA00007171"/>
    </source>
</evidence>
<evidence type="ECO:0000313" key="8">
    <source>
        <dbReference type="Proteomes" id="UP000593735"/>
    </source>
</evidence>
<comment type="similarity">
    <text evidence="2">Belongs to the transpeptidase family.</text>
</comment>
<keyword evidence="8" id="KW-1185">Reference proteome</keyword>
<feature type="domain" description="Penicillin-binding protein transpeptidase" evidence="5">
    <location>
        <begin position="285"/>
        <end position="584"/>
    </location>
</feature>
<comment type="subcellular location">
    <subcellularLocation>
        <location evidence="1">Membrane</location>
    </subcellularLocation>
</comment>
<evidence type="ECO:0000256" key="3">
    <source>
        <dbReference type="ARBA" id="ARBA00023136"/>
    </source>
</evidence>
<dbReference type="Gene3D" id="3.90.1310.10">
    <property type="entry name" value="Penicillin-binding protein 2a (Domain 2)"/>
    <property type="match status" value="1"/>
</dbReference>
<dbReference type="SUPFAM" id="SSF56519">
    <property type="entry name" value="Penicillin binding protein dimerisation domain"/>
    <property type="match status" value="1"/>
</dbReference>
<dbReference type="InterPro" id="IPR036138">
    <property type="entry name" value="PBP_dimer_sf"/>
</dbReference>
<evidence type="ECO:0000256" key="4">
    <source>
        <dbReference type="SAM" id="MobiDB-lite"/>
    </source>
</evidence>
<dbReference type="EMBL" id="CP063767">
    <property type="protein sequence ID" value="QOY61600.1"/>
    <property type="molecule type" value="Genomic_DNA"/>
</dbReference>
<dbReference type="KEGG" id="tio:INP52_06545"/>
<dbReference type="Gene3D" id="3.40.710.10">
    <property type="entry name" value="DD-peptidase/beta-lactamase superfamily"/>
    <property type="match status" value="1"/>
</dbReference>
<evidence type="ECO:0000259" key="6">
    <source>
        <dbReference type="Pfam" id="PF03717"/>
    </source>
</evidence>
<dbReference type="InterPro" id="IPR005311">
    <property type="entry name" value="PBP_dimer"/>
</dbReference>
<dbReference type="Pfam" id="PF03717">
    <property type="entry name" value="PBP_dimer"/>
    <property type="match status" value="1"/>
</dbReference>
<evidence type="ECO:0000313" key="7">
    <source>
        <dbReference type="EMBL" id="QOY61600.1"/>
    </source>
</evidence>
<dbReference type="PANTHER" id="PTHR30627">
    <property type="entry name" value="PEPTIDOGLYCAN D,D-TRANSPEPTIDASE"/>
    <property type="match status" value="1"/>
</dbReference>
<feature type="compositionally biased region" description="Basic and acidic residues" evidence="4">
    <location>
        <begin position="1"/>
        <end position="11"/>
    </location>
</feature>
<dbReference type="AlphaFoldDB" id="A0A7S7MA85"/>
<keyword evidence="3" id="KW-0472">Membrane</keyword>
<proteinExistence type="inferred from homology"/>
<dbReference type="Pfam" id="PF00905">
    <property type="entry name" value="Transpeptidase"/>
    <property type="match status" value="1"/>
</dbReference>
<feature type="region of interest" description="Disordered" evidence="4">
    <location>
        <begin position="1"/>
        <end position="48"/>
    </location>
</feature>
<dbReference type="GO" id="GO:0071555">
    <property type="term" value="P:cell wall organization"/>
    <property type="evidence" value="ECO:0007669"/>
    <property type="project" value="TreeGrafter"/>
</dbReference>
<name>A0A7S7MA85_9ACTN</name>
<reference evidence="7 8" key="1">
    <citation type="submission" date="2020-10" db="EMBL/GenBank/DDBJ databases">
        <title>Olsenella immobilis sp.nov., isolated from the mud in a fermentation cellar used for the production of Chinese strong-flavoured liquor.</title>
        <authorList>
            <person name="Lu L."/>
        </authorList>
    </citation>
    <scope>NUCLEOTIDE SEQUENCE [LARGE SCALE GENOMIC DNA]</scope>
    <source>
        <strain evidence="7 8">LZLJ-2</strain>
    </source>
</reference>
<dbReference type="SUPFAM" id="SSF56601">
    <property type="entry name" value="beta-lactamase/transpeptidase-like"/>
    <property type="match status" value="1"/>
</dbReference>
<dbReference type="PANTHER" id="PTHR30627:SF1">
    <property type="entry name" value="PEPTIDOGLYCAN D,D-TRANSPEPTIDASE FTSI"/>
    <property type="match status" value="1"/>
</dbReference>
<evidence type="ECO:0000256" key="1">
    <source>
        <dbReference type="ARBA" id="ARBA00004370"/>
    </source>
</evidence>
<dbReference type="Proteomes" id="UP000593735">
    <property type="component" value="Chromosome"/>
</dbReference>
<dbReference type="InterPro" id="IPR012338">
    <property type="entry name" value="Beta-lactam/transpept-like"/>
</dbReference>
<dbReference type="Gene3D" id="3.30.450.330">
    <property type="match status" value="1"/>
</dbReference>